<organism evidence="2 3">
    <name type="scientific">Paracoccus niistensis</name>
    <dbReference type="NCBI Taxonomy" id="632935"/>
    <lineage>
        <taxon>Bacteria</taxon>
        <taxon>Pseudomonadati</taxon>
        <taxon>Pseudomonadota</taxon>
        <taxon>Alphaproteobacteria</taxon>
        <taxon>Rhodobacterales</taxon>
        <taxon>Paracoccaceae</taxon>
        <taxon>Paracoccus</taxon>
    </lineage>
</organism>
<keyword evidence="3" id="KW-1185">Reference proteome</keyword>
<sequence length="118" mass="12762">MAKERADLGFANALDEFNPAEWQPATERADRQKPEKAASRMVAEASGFKSREAPTAERAGEGSSAPRRRRTGRNAQLNLKARPDTIAAFCAVADQQGWGLGETLEKAVALLEKEYGGS</sequence>
<accession>A0ABV6I0V2</accession>
<comment type="caution">
    <text evidence="2">The sequence shown here is derived from an EMBL/GenBank/DDBJ whole genome shotgun (WGS) entry which is preliminary data.</text>
</comment>
<evidence type="ECO:0008006" key="4">
    <source>
        <dbReference type="Google" id="ProtNLM"/>
    </source>
</evidence>
<feature type="compositionally biased region" description="Basic and acidic residues" evidence="1">
    <location>
        <begin position="27"/>
        <end position="38"/>
    </location>
</feature>
<dbReference type="RefSeq" id="WP_377697540.1">
    <property type="nucleotide sequence ID" value="NZ_JBHLWE010000011.1"/>
</dbReference>
<evidence type="ECO:0000313" key="2">
    <source>
        <dbReference type="EMBL" id="MFC0339855.1"/>
    </source>
</evidence>
<gene>
    <name evidence="2" type="ORF">ACFFII_03635</name>
</gene>
<reference evidence="2 3" key="1">
    <citation type="submission" date="2024-09" db="EMBL/GenBank/DDBJ databases">
        <authorList>
            <person name="Sun Q."/>
            <person name="Mori K."/>
        </authorList>
    </citation>
    <scope>NUCLEOTIDE SEQUENCE [LARGE SCALE GENOMIC DNA]</scope>
    <source>
        <strain evidence="2 3">KCTC 22789</strain>
    </source>
</reference>
<feature type="compositionally biased region" description="Basic and acidic residues" evidence="1">
    <location>
        <begin position="49"/>
        <end position="60"/>
    </location>
</feature>
<dbReference type="EMBL" id="JBHLWE010000011">
    <property type="protein sequence ID" value="MFC0339855.1"/>
    <property type="molecule type" value="Genomic_DNA"/>
</dbReference>
<dbReference type="Proteomes" id="UP001589799">
    <property type="component" value="Unassembled WGS sequence"/>
</dbReference>
<evidence type="ECO:0000313" key="3">
    <source>
        <dbReference type="Proteomes" id="UP001589799"/>
    </source>
</evidence>
<feature type="region of interest" description="Disordered" evidence="1">
    <location>
        <begin position="1"/>
        <end position="78"/>
    </location>
</feature>
<proteinExistence type="predicted"/>
<evidence type="ECO:0000256" key="1">
    <source>
        <dbReference type="SAM" id="MobiDB-lite"/>
    </source>
</evidence>
<protein>
    <recommendedName>
        <fullName evidence="4">Stability/partitioning determinant</fullName>
    </recommendedName>
</protein>
<name>A0ABV6I0V2_9RHOB</name>